<dbReference type="AlphaFoldDB" id="A0A1S7S3A6"/>
<keyword evidence="2" id="KW-1185">Reference proteome</keyword>
<name>A0A1S7S3A6_9HYPH</name>
<evidence type="ECO:0000313" key="2">
    <source>
        <dbReference type="Proteomes" id="UP000191988"/>
    </source>
</evidence>
<accession>A0A1S7S3A6</accession>
<gene>
    <name evidence="1" type="ORF">AGR3A_Lc180150</name>
</gene>
<organism evidence="1 2">
    <name type="scientific">Agrobacterium tomkonis CFBP 6623</name>
    <dbReference type="NCBI Taxonomy" id="1183432"/>
    <lineage>
        <taxon>Bacteria</taxon>
        <taxon>Pseudomonadati</taxon>
        <taxon>Pseudomonadota</taxon>
        <taxon>Alphaproteobacteria</taxon>
        <taxon>Hyphomicrobiales</taxon>
        <taxon>Rhizobiaceae</taxon>
        <taxon>Rhizobium/Agrobacterium group</taxon>
        <taxon>Agrobacterium</taxon>
        <taxon>Agrobacterium tumefaciens complex</taxon>
    </lineage>
</organism>
<protein>
    <submittedName>
        <fullName evidence="1">Uncharacterized protein</fullName>
    </submittedName>
</protein>
<sequence>MTIGPIEHGLAEVYPHPALVEMMAAPKRLLYKFAKIRSYWPADGAETRRDHLRNVWQTIVAQLDENVAGKQTCCRSPTPMPTPGR</sequence>
<dbReference type="EMBL" id="FBWK01000054">
    <property type="protein sequence ID" value="CUX61712.1"/>
    <property type="molecule type" value="Genomic_DNA"/>
</dbReference>
<proteinExistence type="predicted"/>
<dbReference type="Proteomes" id="UP000191988">
    <property type="component" value="Unassembled WGS sequence"/>
</dbReference>
<evidence type="ECO:0000313" key="1">
    <source>
        <dbReference type="EMBL" id="CUX61712.1"/>
    </source>
</evidence>
<dbReference type="RefSeq" id="WP_232370465.1">
    <property type="nucleotide sequence ID" value="NZ_LT009724.1"/>
</dbReference>
<reference evidence="2" key="1">
    <citation type="submission" date="2016-01" db="EMBL/GenBank/DDBJ databases">
        <authorList>
            <person name="Regsiter A."/>
            <person name="william w."/>
        </authorList>
    </citation>
    <scope>NUCLEOTIDE SEQUENCE [LARGE SCALE GENOMIC DNA]</scope>
    <source>
        <strain evidence="2">CFBP 6623</strain>
    </source>
</reference>